<evidence type="ECO:0000313" key="4">
    <source>
        <dbReference type="EMBL" id="KAK3398329.1"/>
    </source>
</evidence>
<dbReference type="AlphaFoldDB" id="A0AAE0PE60"/>
<feature type="compositionally biased region" description="Polar residues" evidence="1">
    <location>
        <begin position="81"/>
        <end position="94"/>
    </location>
</feature>
<evidence type="ECO:0000313" key="5">
    <source>
        <dbReference type="Proteomes" id="UP001281003"/>
    </source>
</evidence>
<keyword evidence="5" id="KW-1185">Reference proteome</keyword>
<gene>
    <name evidence="4" type="ORF">B0T20DRAFT_205686</name>
</gene>
<evidence type="ECO:0000256" key="1">
    <source>
        <dbReference type="SAM" id="MobiDB-lite"/>
    </source>
</evidence>
<dbReference type="InterPro" id="IPR024764">
    <property type="entry name" value="TFIIIC_Znf"/>
</dbReference>
<dbReference type="Pfam" id="PF12657">
    <property type="entry name" value="TFIIIC_delta"/>
    <property type="match status" value="1"/>
</dbReference>
<feature type="region of interest" description="Disordered" evidence="1">
    <location>
        <begin position="691"/>
        <end position="764"/>
    </location>
</feature>
<feature type="region of interest" description="Disordered" evidence="1">
    <location>
        <begin position="830"/>
        <end position="850"/>
    </location>
</feature>
<organism evidence="4 5">
    <name type="scientific">Sordaria brevicollis</name>
    <dbReference type="NCBI Taxonomy" id="83679"/>
    <lineage>
        <taxon>Eukaryota</taxon>
        <taxon>Fungi</taxon>
        <taxon>Dikarya</taxon>
        <taxon>Ascomycota</taxon>
        <taxon>Pezizomycotina</taxon>
        <taxon>Sordariomycetes</taxon>
        <taxon>Sordariomycetidae</taxon>
        <taxon>Sordariales</taxon>
        <taxon>Sordariaceae</taxon>
        <taxon>Sordaria</taxon>
    </lineage>
</organism>
<dbReference type="Pfam" id="PF12660">
    <property type="entry name" value="zf-TFIIIC"/>
    <property type="match status" value="1"/>
</dbReference>
<feature type="region of interest" description="Disordered" evidence="1">
    <location>
        <begin position="76"/>
        <end position="129"/>
    </location>
</feature>
<comment type="caution">
    <text evidence="4">The sequence shown here is derived from an EMBL/GenBank/DDBJ whole genome shotgun (WGS) entry which is preliminary data.</text>
</comment>
<feature type="compositionally biased region" description="Acidic residues" evidence="1">
    <location>
        <begin position="595"/>
        <end position="624"/>
    </location>
</feature>
<dbReference type="InterPro" id="IPR024761">
    <property type="entry name" value="TFIIIC_delta_N"/>
</dbReference>
<reference evidence="4" key="1">
    <citation type="journal article" date="2023" name="Mol. Phylogenet. Evol.">
        <title>Genome-scale phylogeny and comparative genomics of the fungal order Sordariales.</title>
        <authorList>
            <person name="Hensen N."/>
            <person name="Bonometti L."/>
            <person name="Westerberg I."/>
            <person name="Brannstrom I.O."/>
            <person name="Guillou S."/>
            <person name="Cros-Aarteil S."/>
            <person name="Calhoun S."/>
            <person name="Haridas S."/>
            <person name="Kuo A."/>
            <person name="Mondo S."/>
            <person name="Pangilinan J."/>
            <person name="Riley R."/>
            <person name="LaButti K."/>
            <person name="Andreopoulos B."/>
            <person name="Lipzen A."/>
            <person name="Chen C."/>
            <person name="Yan M."/>
            <person name="Daum C."/>
            <person name="Ng V."/>
            <person name="Clum A."/>
            <person name="Steindorff A."/>
            <person name="Ohm R.A."/>
            <person name="Martin F."/>
            <person name="Silar P."/>
            <person name="Natvig D.O."/>
            <person name="Lalanne C."/>
            <person name="Gautier V."/>
            <person name="Ament-Velasquez S.L."/>
            <person name="Kruys A."/>
            <person name="Hutchinson M.I."/>
            <person name="Powell A.J."/>
            <person name="Barry K."/>
            <person name="Miller A.N."/>
            <person name="Grigoriev I.V."/>
            <person name="Debuchy R."/>
            <person name="Gladieux P."/>
            <person name="Hiltunen Thoren M."/>
            <person name="Johannesson H."/>
        </authorList>
    </citation>
    <scope>NUCLEOTIDE SEQUENCE</scope>
    <source>
        <strain evidence="4">FGSC 1904</strain>
    </source>
</reference>
<evidence type="ECO:0008006" key="6">
    <source>
        <dbReference type="Google" id="ProtNLM"/>
    </source>
</evidence>
<feature type="compositionally biased region" description="Acidic residues" evidence="1">
    <location>
        <begin position="155"/>
        <end position="166"/>
    </location>
</feature>
<name>A0AAE0PE60_SORBR</name>
<dbReference type="GO" id="GO:0000127">
    <property type="term" value="C:transcription factor TFIIIC complex"/>
    <property type="evidence" value="ECO:0007669"/>
    <property type="project" value="InterPro"/>
</dbReference>
<proteinExistence type="predicted"/>
<dbReference type="InterPro" id="IPR044230">
    <property type="entry name" value="GTF3C4"/>
</dbReference>
<dbReference type="EMBL" id="JAUTDP010000006">
    <property type="protein sequence ID" value="KAK3398329.1"/>
    <property type="molecule type" value="Genomic_DNA"/>
</dbReference>
<feature type="domain" description="Transcription factor IIIC putative zinc-finger" evidence="3">
    <location>
        <begin position="850"/>
        <end position="905"/>
    </location>
</feature>
<feature type="compositionally biased region" description="Basic and acidic residues" evidence="1">
    <location>
        <begin position="911"/>
        <end position="933"/>
    </location>
</feature>
<dbReference type="GO" id="GO:0004402">
    <property type="term" value="F:histone acetyltransferase activity"/>
    <property type="evidence" value="ECO:0007669"/>
    <property type="project" value="InterPro"/>
</dbReference>
<protein>
    <recommendedName>
        <fullName evidence="6">Transcription factor IIIC 90kDa subunit N-terminal domain-containing protein</fullName>
    </recommendedName>
</protein>
<feature type="region of interest" description="Disordered" evidence="1">
    <location>
        <begin position="892"/>
        <end position="965"/>
    </location>
</feature>
<dbReference type="GO" id="GO:0006384">
    <property type="term" value="P:transcription initiation at RNA polymerase III promoter"/>
    <property type="evidence" value="ECO:0007669"/>
    <property type="project" value="InterPro"/>
</dbReference>
<feature type="domain" description="Transcription factor IIIC 90kDa subunit N-terminal" evidence="2">
    <location>
        <begin position="198"/>
        <end position="536"/>
    </location>
</feature>
<evidence type="ECO:0000259" key="3">
    <source>
        <dbReference type="Pfam" id="PF12660"/>
    </source>
</evidence>
<feature type="compositionally biased region" description="Basic and acidic residues" evidence="1">
    <location>
        <begin position="941"/>
        <end position="965"/>
    </location>
</feature>
<accession>A0AAE0PE60</accession>
<feature type="compositionally biased region" description="Basic and acidic residues" evidence="1">
    <location>
        <begin position="713"/>
        <end position="724"/>
    </location>
</feature>
<feature type="region of interest" description="Disordered" evidence="1">
    <location>
        <begin position="143"/>
        <end position="184"/>
    </location>
</feature>
<dbReference type="PANTHER" id="PTHR15496">
    <property type="entry name" value="GENERAL TRANSCRIPTION FACTOR 3C POLYPEPTIDE 4 FAMILY"/>
    <property type="match status" value="1"/>
</dbReference>
<dbReference type="Proteomes" id="UP001281003">
    <property type="component" value="Unassembled WGS sequence"/>
</dbReference>
<feature type="region of interest" description="Disordered" evidence="1">
    <location>
        <begin position="592"/>
        <end position="624"/>
    </location>
</feature>
<dbReference type="PANTHER" id="PTHR15496:SF2">
    <property type="entry name" value="GENERAL TRANSCRIPTION FACTOR 3C POLYPEPTIDE 4"/>
    <property type="match status" value="1"/>
</dbReference>
<reference evidence="4" key="2">
    <citation type="submission" date="2023-07" db="EMBL/GenBank/DDBJ databases">
        <authorList>
            <consortium name="Lawrence Berkeley National Laboratory"/>
            <person name="Haridas S."/>
            <person name="Hensen N."/>
            <person name="Bonometti L."/>
            <person name="Westerberg I."/>
            <person name="Brannstrom I.O."/>
            <person name="Guillou S."/>
            <person name="Cros-Aarteil S."/>
            <person name="Calhoun S."/>
            <person name="Kuo A."/>
            <person name="Mondo S."/>
            <person name="Pangilinan J."/>
            <person name="Riley R."/>
            <person name="LaButti K."/>
            <person name="Andreopoulos B."/>
            <person name="Lipzen A."/>
            <person name="Chen C."/>
            <person name="Yanf M."/>
            <person name="Daum C."/>
            <person name="Ng V."/>
            <person name="Clum A."/>
            <person name="Steindorff A."/>
            <person name="Ohm R."/>
            <person name="Martin F."/>
            <person name="Silar P."/>
            <person name="Natvig D."/>
            <person name="Lalanne C."/>
            <person name="Gautier V."/>
            <person name="Ament-velasquez S.L."/>
            <person name="Kruys A."/>
            <person name="Hutchinson M.I."/>
            <person name="Powell A.J."/>
            <person name="Barry K."/>
            <person name="Miller A.N."/>
            <person name="Grigoriev I.V."/>
            <person name="Debuchy R."/>
            <person name="Gladieux P."/>
            <person name="Thoren M.H."/>
            <person name="Johannesson H."/>
        </authorList>
    </citation>
    <scope>NUCLEOTIDE SEQUENCE</scope>
    <source>
        <strain evidence="4">FGSC 1904</strain>
    </source>
</reference>
<evidence type="ECO:0000259" key="2">
    <source>
        <dbReference type="Pfam" id="PF12657"/>
    </source>
</evidence>
<sequence length="997" mass="110224">MSDEPKPQQKFLPLRELSLNSRPLVKRAIAFSCDGELAVAADDSVHVYVPEFPDLTKRRQEKEQLAQQVQHHQIFVPGVHSQEQPIVDTPSTSWSDDEEGQSKSRRNNPRAQFSEGSKHMPVSYPPLDPRINRELFQTQNIPFPYDQQPAATGNDDGDSDSDDDVSDALSSAEDSDDDGIGAHIRANQPFGAGYGPITGVGSSMNHVVRIAWSPSGLGLNRRPILAILTGSGTLAMYGDDSAVANILPRANEGMLQRRELISWSVLWGVGERLMVPGQQLALTENIHGFAWAKEIAPGQALLATINDQREVAIISVQSMLKIDETKSKSTISLLVESKESLVWYVNEVARFQCSGPHPKGDILDPDYVPFGTSFGINFSPWVEEGDGRSCLLSYVDKNYVGFRKITLASDWKRGELPQVKFEETDTYGRCLHLATDSFVEFEDAVWTAGRVSYFRGLIVTGFSYKPFEVAIVGGAEYHCEPHSSDDCETTYRDETEDPPSTNPIIDLVIHRPDLKNQTPLPLFTLIRMSATATNLDWYETNVPALPGEVATSINEDSDLVNSPGKTHEPQWVTQVMQKLAVSVPADMHFKRYGDDDASVASDEESEEDDEDLDDDDFYGNDDDNTIDVGNNGKDAMAVAPEVPEIHPHRYRLHGLTLSPGGNVTAMIASLHSTQHPERGGWHTVRSTVFFGTKPRKRGQTTLPQDLADQAQKAAKEKEKEKEVNPEEAIDPALRGPEPQRPKTPPPRKPVSKPAEPPQQSQSRLTTEARLFEWLYGGGDEVPGVTVNHPSNLINLNAPEHQFPQKLNTLFAYAIARQQCDLCGARILPPVNKRPQNPQHQQQHDKRNSDLSGCENGHFFSVCTTSGLAIQMPGITRNCGACGSRTMRAEILARKCMPPNPKFANDEEEDKTQEKQKEKGKQQKKKQDKDKDGDVEMADGEDGGKGDGEAEKGDEERQLTAEEQLDIKRKAAEKRIRGEIIAMLGDGICGGCGGKFLN</sequence>